<dbReference type="PROSITE" id="PS50928">
    <property type="entry name" value="ABC_TM1"/>
    <property type="match status" value="1"/>
</dbReference>
<evidence type="ECO:0000256" key="5">
    <source>
        <dbReference type="ARBA" id="ARBA00022989"/>
    </source>
</evidence>
<comment type="subcellular location">
    <subcellularLocation>
        <location evidence="1 7">Cell membrane</location>
        <topology evidence="1 7">Multi-pass membrane protein</topology>
    </subcellularLocation>
</comment>
<dbReference type="Gene3D" id="1.10.3720.10">
    <property type="entry name" value="MetI-like"/>
    <property type="match status" value="1"/>
</dbReference>
<dbReference type="InterPro" id="IPR000515">
    <property type="entry name" value="MetI-like"/>
</dbReference>
<evidence type="ECO:0000313" key="10">
    <source>
        <dbReference type="Proteomes" id="UP000032633"/>
    </source>
</evidence>
<reference evidence="10" key="2">
    <citation type="submission" date="2015-03" db="EMBL/GenBank/DDBJ databases">
        <title>Genome sequence of Paenibacillus beijingensis strain DSM 24997T.</title>
        <authorList>
            <person name="Kwak Y."/>
            <person name="Shin J.-H."/>
        </authorList>
    </citation>
    <scope>NUCLEOTIDE SEQUENCE [LARGE SCALE GENOMIC DNA]</scope>
    <source>
        <strain evidence="10">DSM 24997</strain>
    </source>
</reference>
<feature type="transmembrane region" description="Helical" evidence="7">
    <location>
        <begin position="106"/>
        <end position="129"/>
    </location>
</feature>
<dbReference type="SUPFAM" id="SSF161098">
    <property type="entry name" value="MetI-like"/>
    <property type="match status" value="1"/>
</dbReference>
<feature type="transmembrane region" description="Helical" evidence="7">
    <location>
        <begin position="12"/>
        <end position="33"/>
    </location>
</feature>
<proteinExistence type="inferred from homology"/>
<dbReference type="PANTHER" id="PTHR43744">
    <property type="entry name" value="ABC TRANSPORTER PERMEASE PROTEIN MG189-RELATED-RELATED"/>
    <property type="match status" value="1"/>
</dbReference>
<keyword evidence="2 7" id="KW-0813">Transport</keyword>
<name>A0A0D5NHB0_9BACL</name>
<evidence type="ECO:0000256" key="7">
    <source>
        <dbReference type="RuleBase" id="RU363032"/>
    </source>
</evidence>
<sequence length="275" mass="30956">MYRKLRLVEEGSKHILLIAFALLSLIPIFWMLATSFKDPQEVFAGHLFWSNAFNLDGYLQVFREIPFSVWAWNSTVVGVLQTLGQLIVGVAAAFAFAHYRFPGRDALFFFVLITMMIPPQVTMVPTYMIVGELGWLNSFTGVIVPHLASGYAIFLLRQSFMTVPRELGDAAVIDGCSPFGTMWHVYLRLSMSAISALTVILFVGNWNDFHWPLLVLSDKSMQTLPVAFVQFREEESLEWVPTMAVATLSMLPILLLYLAAQKNFIEGFKNSGLKG</sequence>
<gene>
    <name evidence="9" type="ORF">VN24_09445</name>
</gene>
<feature type="transmembrane region" description="Helical" evidence="7">
    <location>
        <begin position="185"/>
        <end position="206"/>
    </location>
</feature>
<evidence type="ECO:0000256" key="4">
    <source>
        <dbReference type="ARBA" id="ARBA00022692"/>
    </source>
</evidence>
<protein>
    <submittedName>
        <fullName evidence="9">Sugar ABC transporter permease</fullName>
    </submittedName>
</protein>
<organism evidence="9 10">
    <name type="scientific">Paenibacillus beijingensis</name>
    <dbReference type="NCBI Taxonomy" id="1126833"/>
    <lineage>
        <taxon>Bacteria</taxon>
        <taxon>Bacillati</taxon>
        <taxon>Bacillota</taxon>
        <taxon>Bacilli</taxon>
        <taxon>Bacillales</taxon>
        <taxon>Paenibacillaceae</taxon>
        <taxon>Paenibacillus</taxon>
    </lineage>
</organism>
<evidence type="ECO:0000256" key="3">
    <source>
        <dbReference type="ARBA" id="ARBA00022475"/>
    </source>
</evidence>
<dbReference type="GO" id="GO:0005886">
    <property type="term" value="C:plasma membrane"/>
    <property type="evidence" value="ECO:0007669"/>
    <property type="project" value="UniProtKB-SubCell"/>
</dbReference>
<dbReference type="Proteomes" id="UP000032633">
    <property type="component" value="Chromosome"/>
</dbReference>
<evidence type="ECO:0000256" key="6">
    <source>
        <dbReference type="ARBA" id="ARBA00023136"/>
    </source>
</evidence>
<keyword evidence="6 7" id="KW-0472">Membrane</keyword>
<accession>A0A0D5NHB0</accession>
<keyword evidence="3" id="KW-1003">Cell membrane</keyword>
<keyword evidence="4 7" id="KW-0812">Transmembrane</keyword>
<evidence type="ECO:0000313" key="9">
    <source>
        <dbReference type="EMBL" id="AJY74769.1"/>
    </source>
</evidence>
<dbReference type="STRING" id="1126833.VN24_09445"/>
<dbReference type="GO" id="GO:0055085">
    <property type="term" value="P:transmembrane transport"/>
    <property type="evidence" value="ECO:0007669"/>
    <property type="project" value="InterPro"/>
</dbReference>
<dbReference type="InterPro" id="IPR035906">
    <property type="entry name" value="MetI-like_sf"/>
</dbReference>
<evidence type="ECO:0000259" key="8">
    <source>
        <dbReference type="PROSITE" id="PS50928"/>
    </source>
</evidence>
<reference evidence="9 10" key="1">
    <citation type="journal article" date="2015" name="J. Biotechnol.">
        <title>Complete genome sequence of Paenibacillus beijingensis 7188(T) (=DSM 24997(T)), a novel rhizobacterium from jujube garden soil.</title>
        <authorList>
            <person name="Kwak Y."/>
            <person name="Shin J.H."/>
        </authorList>
    </citation>
    <scope>NUCLEOTIDE SEQUENCE [LARGE SCALE GENOMIC DNA]</scope>
    <source>
        <strain evidence="9 10">DSM 24997</strain>
    </source>
</reference>
<dbReference type="CDD" id="cd06261">
    <property type="entry name" value="TM_PBP2"/>
    <property type="match status" value="1"/>
</dbReference>
<comment type="similarity">
    <text evidence="7">Belongs to the binding-protein-dependent transport system permease family.</text>
</comment>
<feature type="domain" description="ABC transmembrane type-1" evidence="8">
    <location>
        <begin position="71"/>
        <end position="260"/>
    </location>
</feature>
<feature type="transmembrane region" description="Helical" evidence="7">
    <location>
        <begin position="135"/>
        <end position="156"/>
    </location>
</feature>
<dbReference type="AlphaFoldDB" id="A0A0D5NHB0"/>
<dbReference type="Pfam" id="PF00528">
    <property type="entry name" value="BPD_transp_1"/>
    <property type="match status" value="1"/>
</dbReference>
<evidence type="ECO:0000256" key="2">
    <source>
        <dbReference type="ARBA" id="ARBA00022448"/>
    </source>
</evidence>
<dbReference type="PATRIC" id="fig|1126833.4.peg.2089"/>
<evidence type="ECO:0000256" key="1">
    <source>
        <dbReference type="ARBA" id="ARBA00004651"/>
    </source>
</evidence>
<keyword evidence="10" id="KW-1185">Reference proteome</keyword>
<feature type="transmembrane region" description="Helical" evidence="7">
    <location>
        <begin position="239"/>
        <end position="260"/>
    </location>
</feature>
<dbReference type="KEGG" id="pbj:VN24_09445"/>
<feature type="transmembrane region" description="Helical" evidence="7">
    <location>
        <begin position="76"/>
        <end position="99"/>
    </location>
</feature>
<dbReference type="PANTHER" id="PTHR43744:SF8">
    <property type="entry name" value="SN-GLYCEROL-3-PHOSPHATE TRANSPORT SYSTEM PERMEASE PROTEIN UGPE"/>
    <property type="match status" value="1"/>
</dbReference>
<dbReference type="HOGENOM" id="CLU_016047_1_1_9"/>
<keyword evidence="5 7" id="KW-1133">Transmembrane helix</keyword>
<dbReference type="EMBL" id="CP011058">
    <property type="protein sequence ID" value="AJY74769.1"/>
    <property type="molecule type" value="Genomic_DNA"/>
</dbReference>